<protein>
    <submittedName>
        <fullName evidence="2">Nif11-type</fullName>
    </submittedName>
</protein>
<dbReference type="EMBL" id="MG373769">
    <property type="protein sequence ID" value="AVH79520.1"/>
    <property type="molecule type" value="Genomic_DNA"/>
</dbReference>
<feature type="domain" description="Nif11" evidence="1">
    <location>
        <begin position="1"/>
        <end position="48"/>
    </location>
</feature>
<proteinExistence type="predicted"/>
<dbReference type="AlphaFoldDB" id="A0A2P0ZGE5"/>
<evidence type="ECO:0000259" key="1">
    <source>
        <dbReference type="Pfam" id="PF07862"/>
    </source>
</evidence>
<sequence>MSLESVKAFYQRLAKDEDFRSQLEGLETSEESSQLLQEAGYYFTEEEFENYTAELLESNLDEGDFKDLNEKELEAVFGGMSPFPPIEALYGVIGPIFPGPIPFPGPFPFPRKTP</sequence>
<dbReference type="Pfam" id="PF07862">
    <property type="entry name" value="Nif11"/>
    <property type="match status" value="1"/>
</dbReference>
<organism evidence="2">
    <name type="scientific">Synechococcus sp. PCC 9341</name>
    <dbReference type="NCBI Taxonomy" id="2099386"/>
    <lineage>
        <taxon>Bacteria</taxon>
        <taxon>Bacillati</taxon>
        <taxon>Cyanobacteriota</taxon>
        <taxon>Cyanophyceae</taxon>
        <taxon>Synechococcales</taxon>
        <taxon>Synechococcaceae</taxon>
        <taxon>Synechococcus</taxon>
    </lineage>
</organism>
<evidence type="ECO:0000313" key="2">
    <source>
        <dbReference type="EMBL" id="AVH79520.1"/>
    </source>
</evidence>
<accession>A0A2P0ZGE5</accession>
<dbReference type="InterPro" id="IPR022516">
    <property type="entry name" value="CHP03798_Ocin"/>
</dbReference>
<reference evidence="2" key="1">
    <citation type="journal article" date="2018" name="Science">
        <title>Natural noncanonical protein splicing yields products with diverse ?-amino acid residues.</title>
        <authorList>
            <person name="Morinaka B.I."/>
            <person name="Lakis E."/>
            <person name="Verest M."/>
            <person name="Helf M.J."/>
            <person name="Scalvenzi T."/>
            <person name="Vagstad A.L."/>
            <person name="Sims J."/>
            <person name="Sunagawa S."/>
            <person name="Gugger M."/>
            <person name="Piel J."/>
        </authorList>
    </citation>
    <scope>NUCLEOTIDE SEQUENCE</scope>
    <source>
        <strain evidence="2">PCC 9341</strain>
    </source>
</reference>
<name>A0A2P0ZGE5_9SYNE</name>
<dbReference type="InterPro" id="IPR012903">
    <property type="entry name" value="Nif11"/>
</dbReference>
<dbReference type="NCBIfam" id="TIGR03798">
    <property type="entry name" value="leader_Nif11"/>
    <property type="match status" value="1"/>
</dbReference>